<gene>
    <name evidence="2" type="ORF">CHS0354_034976</name>
</gene>
<keyword evidence="3" id="KW-1185">Reference proteome</keyword>
<evidence type="ECO:0000259" key="1">
    <source>
        <dbReference type="Pfam" id="PF20266"/>
    </source>
</evidence>
<protein>
    <recommendedName>
        <fullName evidence="1">Mab-21-like HhH/H2TH-like domain-containing protein</fullName>
    </recommendedName>
</protein>
<dbReference type="AlphaFoldDB" id="A0AAE0SE08"/>
<organism evidence="2 3">
    <name type="scientific">Potamilus streckersoni</name>
    <dbReference type="NCBI Taxonomy" id="2493646"/>
    <lineage>
        <taxon>Eukaryota</taxon>
        <taxon>Metazoa</taxon>
        <taxon>Spiralia</taxon>
        <taxon>Lophotrochozoa</taxon>
        <taxon>Mollusca</taxon>
        <taxon>Bivalvia</taxon>
        <taxon>Autobranchia</taxon>
        <taxon>Heteroconchia</taxon>
        <taxon>Palaeoheterodonta</taxon>
        <taxon>Unionida</taxon>
        <taxon>Unionoidea</taxon>
        <taxon>Unionidae</taxon>
        <taxon>Ambleminae</taxon>
        <taxon>Lampsilini</taxon>
        <taxon>Potamilus</taxon>
    </lineage>
</organism>
<reference evidence="2" key="3">
    <citation type="submission" date="2023-05" db="EMBL/GenBank/DDBJ databases">
        <authorList>
            <person name="Smith C.H."/>
        </authorList>
    </citation>
    <scope>NUCLEOTIDE SEQUENCE</scope>
    <source>
        <strain evidence="2">CHS0354</strain>
        <tissue evidence="2">Mantle</tissue>
    </source>
</reference>
<name>A0AAE0SE08_9BIVA</name>
<dbReference type="InterPro" id="IPR046906">
    <property type="entry name" value="Mab-21_HhH/H2TH-like"/>
</dbReference>
<evidence type="ECO:0000313" key="2">
    <source>
        <dbReference type="EMBL" id="KAK3589954.1"/>
    </source>
</evidence>
<sequence>MTQQAPEYYPYVSKHLYNILDNVGYTCEDRDRKIRNATDYEMFWNMEMALEVPATRFYIYMLGSRGESSTGPGLESDTDILLHRDHFIGVTDLTDCQIHMINLLMAKDNSTHPGYVKLQLIRISPDYTPIPIYGVVPIDSSNRSVMVNTRPHKFGPISGPAIHVPGSNKMHSTDNVYSVRCKRWPQEGYEWFQRRRLYGWPTPKQIQNAWEYGCFATPVGHSHSSEQHLESRLSFSIAERELVRSFEDAAMKVYIMLKMVKKTFIEHVVGDAFSSYHCKVCMLWMREQTPRELWRTENILYCLMHCISQLYEWATTGYCPDYFIVTNNIYDRKIIGSVRFN</sequence>
<feature type="domain" description="Mab-21-like HhH/H2TH-like" evidence="1">
    <location>
        <begin position="256"/>
        <end position="330"/>
    </location>
</feature>
<dbReference type="Pfam" id="PF20266">
    <property type="entry name" value="Mab-21_C"/>
    <property type="match status" value="1"/>
</dbReference>
<proteinExistence type="predicted"/>
<dbReference type="PANTHER" id="PTHR10656:SF69">
    <property type="entry name" value="MAB-21-LIKE HHH_H2TH-LIKE DOMAIN-CONTAINING PROTEIN"/>
    <property type="match status" value="1"/>
</dbReference>
<dbReference type="Proteomes" id="UP001195483">
    <property type="component" value="Unassembled WGS sequence"/>
</dbReference>
<comment type="caution">
    <text evidence="2">The sequence shown here is derived from an EMBL/GenBank/DDBJ whole genome shotgun (WGS) entry which is preliminary data.</text>
</comment>
<dbReference type="EMBL" id="JAEAOA010002053">
    <property type="protein sequence ID" value="KAK3589954.1"/>
    <property type="molecule type" value="Genomic_DNA"/>
</dbReference>
<evidence type="ECO:0000313" key="3">
    <source>
        <dbReference type="Proteomes" id="UP001195483"/>
    </source>
</evidence>
<dbReference type="PANTHER" id="PTHR10656">
    <property type="entry name" value="CELL FATE DETERMINING PROTEIN MAB21-RELATED"/>
    <property type="match status" value="1"/>
</dbReference>
<reference evidence="2" key="2">
    <citation type="journal article" date="2021" name="Genome Biol. Evol.">
        <title>Developing a high-quality reference genome for a parasitic bivalve with doubly uniparental inheritance (Bivalvia: Unionida).</title>
        <authorList>
            <person name="Smith C.H."/>
        </authorList>
    </citation>
    <scope>NUCLEOTIDE SEQUENCE</scope>
    <source>
        <strain evidence="2">CHS0354</strain>
        <tissue evidence="2">Mantle</tissue>
    </source>
</reference>
<reference evidence="2" key="1">
    <citation type="journal article" date="2021" name="Genome Biol. Evol.">
        <title>A High-Quality Reference Genome for a Parasitic Bivalve with Doubly Uniparental Inheritance (Bivalvia: Unionida).</title>
        <authorList>
            <person name="Smith C.H."/>
        </authorList>
    </citation>
    <scope>NUCLEOTIDE SEQUENCE</scope>
    <source>
        <strain evidence="2">CHS0354</strain>
    </source>
</reference>
<accession>A0AAE0SE08</accession>
<dbReference type="Gene3D" id="1.10.1410.40">
    <property type="match status" value="1"/>
</dbReference>